<evidence type="ECO:0000256" key="10">
    <source>
        <dbReference type="ARBA" id="ARBA00022989"/>
    </source>
</evidence>
<evidence type="ECO:0000256" key="3">
    <source>
        <dbReference type="ARBA" id="ARBA00022536"/>
    </source>
</evidence>
<feature type="chain" id="PRO_5042024908" description="Neurexin 3a" evidence="17">
    <location>
        <begin position="19"/>
        <end position="2873"/>
    </location>
</feature>
<dbReference type="FunFam" id="2.60.120.200:FF:000003">
    <property type="entry name" value="neurexin-1 isoform X1"/>
    <property type="match status" value="1"/>
</dbReference>
<dbReference type="PANTHER" id="PTHR15036:SF57">
    <property type="entry name" value="NEUREXIN-3"/>
    <property type="match status" value="1"/>
</dbReference>
<dbReference type="EMBL" id="JAROKS010000018">
    <property type="protein sequence ID" value="KAK1793166.1"/>
    <property type="molecule type" value="Genomic_DNA"/>
</dbReference>
<dbReference type="InterPro" id="IPR013320">
    <property type="entry name" value="ConA-like_dom_sf"/>
</dbReference>
<feature type="compositionally biased region" description="Polar residues" evidence="15">
    <location>
        <begin position="2700"/>
        <end position="2720"/>
    </location>
</feature>
<evidence type="ECO:0000313" key="20">
    <source>
        <dbReference type="EMBL" id="KAK1793166.1"/>
    </source>
</evidence>
<feature type="transmembrane region" description="Helical" evidence="16">
    <location>
        <begin position="1396"/>
        <end position="1419"/>
    </location>
</feature>
<feature type="signal peptide" evidence="17">
    <location>
        <begin position="1"/>
        <end position="18"/>
    </location>
</feature>
<feature type="domain" description="Laminin G" evidence="18">
    <location>
        <begin position="542"/>
        <end position="733"/>
    </location>
</feature>
<reference evidence="20" key="1">
    <citation type="submission" date="2023-03" db="EMBL/GenBank/DDBJ databases">
        <title>Electrophorus voltai genome.</title>
        <authorList>
            <person name="Bian C."/>
        </authorList>
    </citation>
    <scope>NUCLEOTIDE SEQUENCE</scope>
    <source>
        <strain evidence="20">CB-2022</strain>
        <tissue evidence="20">Muscle</tissue>
    </source>
</reference>
<evidence type="ECO:0000256" key="8">
    <source>
        <dbReference type="ARBA" id="ARBA00022837"/>
    </source>
</evidence>
<dbReference type="GO" id="GO:0007155">
    <property type="term" value="P:cell adhesion"/>
    <property type="evidence" value="ECO:0007669"/>
    <property type="project" value="UniProtKB-KW"/>
</dbReference>
<feature type="domain" description="Laminin G" evidence="18">
    <location>
        <begin position="956"/>
        <end position="1131"/>
    </location>
</feature>
<feature type="domain" description="Laminin G" evidence="18">
    <location>
        <begin position="779"/>
        <end position="942"/>
    </location>
</feature>
<dbReference type="PROSITE" id="PS50025">
    <property type="entry name" value="LAM_G_DOMAIN"/>
    <property type="match status" value="6"/>
</dbReference>
<keyword evidence="7" id="KW-0677">Repeat</keyword>
<comment type="subcellular location">
    <subcellularLocation>
        <location evidence="1">Membrane</location>
        <topology evidence="1">Single-pass type I membrane protein</topology>
    </subcellularLocation>
</comment>
<feature type="transmembrane region" description="Helical" evidence="16">
    <location>
        <begin position="1326"/>
        <end position="1349"/>
    </location>
</feature>
<keyword evidence="9" id="KW-0130">Cell adhesion</keyword>
<keyword evidence="21" id="KW-1185">Reference proteome</keyword>
<dbReference type="GO" id="GO:0016020">
    <property type="term" value="C:membrane"/>
    <property type="evidence" value="ECO:0007669"/>
    <property type="project" value="UniProtKB-SubCell"/>
</dbReference>
<keyword evidence="12" id="KW-1015">Disulfide bond</keyword>
<dbReference type="SMART" id="SM00282">
    <property type="entry name" value="LamG"/>
    <property type="match status" value="6"/>
</dbReference>
<proteinExistence type="inferred from homology"/>
<evidence type="ECO:0000256" key="15">
    <source>
        <dbReference type="SAM" id="MobiDB-lite"/>
    </source>
</evidence>
<dbReference type="GO" id="GO:0002040">
    <property type="term" value="P:sprouting angiogenesis"/>
    <property type="evidence" value="ECO:0007669"/>
    <property type="project" value="UniProtKB-ARBA"/>
</dbReference>
<keyword evidence="4 16" id="KW-0812">Transmembrane</keyword>
<evidence type="ECO:0000256" key="11">
    <source>
        <dbReference type="ARBA" id="ARBA00023136"/>
    </source>
</evidence>
<name>A0AAD8Z819_9TELE</name>
<dbReference type="FunFam" id="2.10.25.10:FF:000029">
    <property type="entry name" value="neurexin-1 isoform X1"/>
    <property type="match status" value="1"/>
</dbReference>
<evidence type="ECO:0000256" key="7">
    <source>
        <dbReference type="ARBA" id="ARBA00022737"/>
    </source>
</evidence>
<feature type="domain" description="EGF-like" evidence="19">
    <location>
        <begin position="1134"/>
        <end position="1171"/>
    </location>
</feature>
<evidence type="ECO:0000259" key="18">
    <source>
        <dbReference type="PROSITE" id="PS50025"/>
    </source>
</evidence>
<gene>
    <name evidence="20" type="ORF">P4O66_011568</name>
</gene>
<evidence type="ECO:0000256" key="13">
    <source>
        <dbReference type="ARBA" id="ARBA00054347"/>
    </source>
</evidence>
<dbReference type="SMART" id="SM00181">
    <property type="entry name" value="EGF"/>
    <property type="match status" value="3"/>
</dbReference>
<feature type="transmembrane region" description="Helical" evidence="16">
    <location>
        <begin position="1222"/>
        <end position="1246"/>
    </location>
</feature>
<dbReference type="PANTHER" id="PTHR15036">
    <property type="entry name" value="PIKACHURIN-LIKE PROTEIN"/>
    <property type="match status" value="1"/>
</dbReference>
<comment type="function">
    <text evidence="13">Neuronal cell surface protein that may be involved in cell recognition and cell adhesion.</text>
</comment>
<dbReference type="GO" id="GO:0046872">
    <property type="term" value="F:metal ion binding"/>
    <property type="evidence" value="ECO:0007669"/>
    <property type="project" value="UniProtKB-KW"/>
</dbReference>
<feature type="non-terminal residue" evidence="20">
    <location>
        <position position="1"/>
    </location>
</feature>
<feature type="transmembrane region" description="Helical" evidence="16">
    <location>
        <begin position="1514"/>
        <end position="1536"/>
    </location>
</feature>
<keyword evidence="10 16" id="KW-1133">Transmembrane helix</keyword>
<dbReference type="InterPro" id="IPR001791">
    <property type="entry name" value="Laminin_G"/>
</dbReference>
<evidence type="ECO:0000313" key="21">
    <source>
        <dbReference type="Proteomes" id="UP001239994"/>
    </source>
</evidence>
<dbReference type="FunFam" id="2.60.120.200:FF:000004">
    <property type="entry name" value="neurexin-1 isoform X1"/>
    <property type="match status" value="1"/>
</dbReference>
<dbReference type="InterPro" id="IPR003585">
    <property type="entry name" value="Neurexin-like"/>
</dbReference>
<dbReference type="PROSITE" id="PS50026">
    <property type="entry name" value="EGF_3"/>
    <property type="match status" value="3"/>
</dbReference>
<keyword evidence="3 14" id="KW-0245">EGF-like domain</keyword>
<protein>
    <recommendedName>
        <fullName evidence="22">Neurexin 3a</fullName>
    </recommendedName>
</protein>
<accession>A0AAD8Z819</accession>
<sequence length="2873" mass="317814">YPVQLQLLLSTVLGPCLGLEFAGARGQWARYLRWDASTRSDLSFQFKTDASTALILYFDDGGHCDFLQLMVAEGRLQLRFSIDCAEATVVSDKRVNDSVWHFASLGRYNLRTVLGVDGQSKADEVRPRRQYMKIVSDLFLGGVPQDIRTSALTLPAAKDMPTFKGVIRDLKYGNKQPVLLSSQKVRMNMEGICTENPCENGGLCSLVDGEPLCDCSKTEYTGRFCREGLAHMMMAEQGMPLGAPPTWACGWALCMLSVPNLCLLMVAGDFVAALLKRALPERETASGACETEIMKSSSHVWEACNSICSPKPRLALFSPSLTERGAVEVATCQTTQGSDLFPLCSFAAREENVATFRGSEYFCYDLSQNPIQSSSDEITLSFKTWQRNGLILHTGKSADYVNLALKDGAVSLVINLGSGAFEAIVEPVNGKFNDNAWHDVKVTRNLRQVTISVDGILTTTGYTQEDYTMLGSDDFFYVGGSPSTADLPGSPVSNNFMGCLKEVVYKNNDIRLELSRLARIVDPKMKIQGDVVFKCENVATLDPISFETPEAYISLPKWNTKRMGSISFDFRTSEPNGLILFTHGKPQDRKAPSQKNTKVDFFAVELLDGSLYLLLDMGSGTIKVKATQNKVNDGAWYHVDIQRDGRSGTISVNSRRTPFTASGESEILDLEGDMYLGGLPDNRAGLILPTELWTAMLNYGYVGCIRDLFIDGRSKDIRQIAEAQNGAGIKPSCSKVPGKQCESYPCKNKGVCKEGWNRFICDCTGTGYWSRTCEREASILSYDGSMYMKVLMPALMHTEAEDVSLRFMSQRAYGLLMATTSSSSADTLRLELDGSRVKLTVNLGKGPEALYAGHKLNDNEWHTVRVIRRGKSYKLTVDDDVAEGQMVGDHTRLEFENIETGVVTERRYATQIPSSFIGHLQSLRFNGMLYIDLCKNGDIEYCELNARFGMRSIIADPVTFKAKASYLSLATLQAYTSMHLFFQFKTTSADGLVLFNSGDGSDFIAVELVKGYIHYVFDLGNGPNLIKGSSDRALHDNQWHNVVITRDNSNLHTLKVDAKAVSQVGNGAKNLDLKGDLYIAGLGPNMYNNLPKLVASKEGFKGCLASVDLNGRLPDLINDALFRSGQIERGCEGPSTTCQEDSCANMGICIQQWENYTCDCSMTSYTGTQCNDQFPSQLRHSRNAGCASESTLVLVLTRVFRVLVCPGAHSCLPCPRLSWCSLVSSVSSLVLVLLVSSVSSFVLVLLVSSVSSFVLVLLVSSVSSFVLVLLVSSMSSFVLVLTRVFRVLVCPGAHLCFPCPRLSWCSSCLPCPRLSWCSLVSSVSSLVLVLLVSSVSSFVLVLTCVFRVLACPGAPRVFRVLVCPGAHLCLPCPRLSWCSSCLPCPRLSWCSLVSSVSSLVLVLLVSSVSSLVLVLTRVFRVLVCPGAHLCFPCPRLSWCSSCLPCPRLSWCSLVSSVSSLVLVLLVSSVSSFVLVLTCVFRVLACPGAPRVFRVLVCPGAHLCLPCPRLSWCSFVFFESSLVLALVRVFSTGLTFLSSPNLKLTPLIFKTSGSSPGLWKAQKPESLKLTDRRVQGRVQSCTTLVSPLARASLQHSAPHYRTSHYRSSHYCASHYCASHYCASHYCASHYRSSHYCASHYCASHYCASHYRSSHYCTSHYCASHYCASHYCTSHYCTSHYRSSHYCASHYRSSHYCASHYCASHYCTSHYCASHYCTSHYRSSHYRTSHYRSSHYCASHYCTSHYCASHYCASHYCASHYRSSHYCASHYCASHYCTSHYCTSHYRSSHYCTSHYCASHYCTSHYCTSHYRSSHYCASHYRSSHYCASHYCASHYRSSHYRSSHYCASHYRSSHYRSSHYRASHYRASHYCASHYRASHYRASHYCASHYRSSHYRASHYRSSHYCASHYRSSHYCASHYCTSHYRSSQYRASHYRSSHYRSSHYRASHYRASHYRASHYRSSHYCASHYRSSHYCASHSLSLLFALADIKEAKRDGQGVSGRGSGHDPLFCRVIVVSLAPCLRVCWPCAMRPGRAARPHGAPERRPLSRLTWAPWMWSLTLGCIAGSAWSSSPAGRSDNLVASAGAPGVSASYTHPEQHPHVSLLHSPLISIYRSPRFSQERPRSPLLRHITFGQSCAYGSSQACARAARTPPGEHLRTTRAAVEKDAAAGFVDCRGAGTTYIFGKGGGLITFNWPANERPSTRTDRLTVGFSTSLKDGVLVRIDSAPGLGDYLMLHIEQGKIGVTFNIGTVDILVQESSIPVNDGKYHVVRFTRNGGNATLQVDNWAINEHFPSGNNDNERLQMANKKIPFKYARPVEEWLQEKGRQLTIFNTQATITIGGADRKRPFQGQLSGLYYNGLKVLNMAAQGNPNIRINGSVRLVGEVPAAGSARTTALPPEMSTTFIETTTTMSTTTTRKHRSPPTISVLVHKHLHSVIAKQAHGLAGRAARKERRARGPECYLSHDKRALLAPRRKYPQRPFFRISLRMYNALEIPPARGEEPSPPSSLLQPVPRMMLIFLDTTQLACQLSLSRATNTDDIVSSAECSSDDEDLEECNLERTGGLGGELVIPVLVEDPLDLPPVATRTPSILFSPTLRPPPTITDTTKESRSMATEAGVPCLSDQGSDDCDDDGLVISGYGSGEAYDSNLPPTDDEDFYTTFSLVTDKTLSTSAFEGGYKAHAPKWEAKDFRPNKPSEYGRTTTLPLSPKLSRSTTSSTPEMPPKRPAGKMNNREFKPQPDIVLLPLPTSYEVDNTKAKNPLITSPMFRNVPTAIPTEPGVRRVPGVSEVVRESSSTTGMVVGIVAAAALCILILLYAMYKYRNRDEGSYQVDESRNYITNSAQSNGAVMKDKQHGAKSSSKKQKNKDKEYYV</sequence>
<feature type="domain" description="EGF-like" evidence="19">
    <location>
        <begin position="189"/>
        <end position="226"/>
    </location>
</feature>
<feature type="transmembrane region" description="Helical" evidence="16">
    <location>
        <begin position="1253"/>
        <end position="1279"/>
    </location>
</feature>
<comment type="caution">
    <text evidence="20">The sequence shown here is derived from an EMBL/GenBank/DDBJ whole genome shotgun (WGS) entry which is preliminary data.</text>
</comment>
<evidence type="ECO:0000256" key="14">
    <source>
        <dbReference type="PROSITE-ProRule" id="PRU00076"/>
    </source>
</evidence>
<evidence type="ECO:0000256" key="9">
    <source>
        <dbReference type="ARBA" id="ARBA00022889"/>
    </source>
</evidence>
<feature type="region of interest" description="Disordered" evidence="15">
    <location>
        <begin position="2691"/>
        <end position="2736"/>
    </location>
</feature>
<evidence type="ECO:0000256" key="5">
    <source>
        <dbReference type="ARBA" id="ARBA00022723"/>
    </source>
</evidence>
<evidence type="ECO:0008006" key="22">
    <source>
        <dbReference type="Google" id="ProtNLM"/>
    </source>
</evidence>
<feature type="region of interest" description="Disordered" evidence="15">
    <location>
        <begin position="2841"/>
        <end position="2873"/>
    </location>
</feature>
<keyword evidence="6 17" id="KW-0732">Signal</keyword>
<dbReference type="FunFam" id="2.60.120.200:FF:000001">
    <property type="entry name" value="neurexin-1 isoform X1"/>
    <property type="match status" value="1"/>
</dbReference>
<comment type="caution">
    <text evidence="14">Lacks conserved residue(s) required for the propagation of feature annotation.</text>
</comment>
<feature type="domain" description="Laminin G" evidence="18">
    <location>
        <begin position="18"/>
        <end position="198"/>
    </location>
</feature>
<keyword evidence="11 16" id="KW-0472">Membrane</keyword>
<dbReference type="Gene3D" id="2.10.25.10">
    <property type="entry name" value="Laminin"/>
    <property type="match status" value="3"/>
</dbReference>
<feature type="domain" description="EGF-like" evidence="19">
    <location>
        <begin position="737"/>
        <end position="774"/>
    </location>
</feature>
<feature type="domain" description="Laminin G" evidence="18">
    <location>
        <begin position="353"/>
        <end position="535"/>
    </location>
</feature>
<feature type="transmembrane region" description="Helical" evidence="16">
    <location>
        <begin position="1460"/>
        <end position="1483"/>
    </location>
</feature>
<dbReference type="FunFam" id="2.10.25.10:FF:000015">
    <property type="entry name" value="neurexin-1 isoform X1"/>
    <property type="match status" value="1"/>
</dbReference>
<dbReference type="SMART" id="SM00294">
    <property type="entry name" value="4.1m"/>
    <property type="match status" value="1"/>
</dbReference>
<evidence type="ECO:0000256" key="17">
    <source>
        <dbReference type="SAM" id="SignalP"/>
    </source>
</evidence>
<evidence type="ECO:0000256" key="2">
    <source>
        <dbReference type="ARBA" id="ARBA00010241"/>
    </source>
</evidence>
<dbReference type="InterPro" id="IPR000742">
    <property type="entry name" value="EGF"/>
</dbReference>
<organism evidence="20 21">
    <name type="scientific">Electrophorus voltai</name>
    <dbReference type="NCBI Taxonomy" id="2609070"/>
    <lineage>
        <taxon>Eukaryota</taxon>
        <taxon>Metazoa</taxon>
        <taxon>Chordata</taxon>
        <taxon>Craniata</taxon>
        <taxon>Vertebrata</taxon>
        <taxon>Euteleostomi</taxon>
        <taxon>Actinopterygii</taxon>
        <taxon>Neopterygii</taxon>
        <taxon>Teleostei</taxon>
        <taxon>Ostariophysi</taxon>
        <taxon>Gymnotiformes</taxon>
        <taxon>Gymnotoidei</taxon>
        <taxon>Gymnotidae</taxon>
        <taxon>Electrophorus</taxon>
    </lineage>
</organism>
<dbReference type="Proteomes" id="UP001239994">
    <property type="component" value="Unassembled WGS sequence"/>
</dbReference>
<evidence type="ECO:0000256" key="1">
    <source>
        <dbReference type="ARBA" id="ARBA00004479"/>
    </source>
</evidence>
<keyword evidence="8" id="KW-0106">Calcium</keyword>
<dbReference type="Pfam" id="PF02210">
    <property type="entry name" value="Laminin_G_2"/>
    <property type="match status" value="6"/>
</dbReference>
<dbReference type="Gene3D" id="2.60.120.200">
    <property type="match status" value="6"/>
</dbReference>
<feature type="domain" description="Laminin G" evidence="18">
    <location>
        <begin position="2180"/>
        <end position="2380"/>
    </location>
</feature>
<dbReference type="InterPro" id="IPR050372">
    <property type="entry name" value="Neurexin-related_CASP"/>
</dbReference>
<dbReference type="CDD" id="cd00110">
    <property type="entry name" value="LamG"/>
    <property type="match status" value="6"/>
</dbReference>
<evidence type="ECO:0000259" key="19">
    <source>
        <dbReference type="PROSITE" id="PS50026"/>
    </source>
</evidence>
<feature type="transmembrane region" description="Helical" evidence="16">
    <location>
        <begin position="2800"/>
        <end position="2820"/>
    </location>
</feature>
<evidence type="ECO:0000256" key="4">
    <source>
        <dbReference type="ARBA" id="ARBA00022692"/>
    </source>
</evidence>
<dbReference type="FunFam" id="2.60.120.200:FF:000005">
    <property type="entry name" value="neurexin-1 isoform X1"/>
    <property type="match status" value="1"/>
</dbReference>
<comment type="similarity">
    <text evidence="2">Belongs to the neurexin family.</text>
</comment>
<evidence type="ECO:0000256" key="6">
    <source>
        <dbReference type="ARBA" id="ARBA00022729"/>
    </source>
</evidence>
<evidence type="ECO:0000256" key="12">
    <source>
        <dbReference type="ARBA" id="ARBA00023157"/>
    </source>
</evidence>
<evidence type="ECO:0000256" key="16">
    <source>
        <dbReference type="SAM" id="Phobius"/>
    </source>
</evidence>
<keyword evidence="5" id="KW-0479">Metal-binding</keyword>
<dbReference type="CDD" id="cd00054">
    <property type="entry name" value="EGF_CA"/>
    <property type="match status" value="1"/>
</dbReference>
<dbReference type="SUPFAM" id="SSF49899">
    <property type="entry name" value="Concanavalin A-like lectins/glucanases"/>
    <property type="match status" value="6"/>
</dbReference>